<dbReference type="EMBL" id="JFHN01000053">
    <property type="protein sequence ID" value="EXU74935.1"/>
    <property type="molecule type" value="Genomic_DNA"/>
</dbReference>
<dbReference type="AlphaFoldDB" id="A0A014NMA3"/>
<dbReference type="OrthoDB" id="9793307at2"/>
<dbReference type="Proteomes" id="UP000019918">
    <property type="component" value="Unassembled WGS sequence"/>
</dbReference>
<evidence type="ECO:0000313" key="1">
    <source>
        <dbReference type="EMBL" id="EXU74935.1"/>
    </source>
</evidence>
<dbReference type="STRING" id="69222.BG55_14550"/>
<reference evidence="1 2" key="1">
    <citation type="submission" date="2014-02" db="EMBL/GenBank/DDBJ databases">
        <title>Draft genome of Erwinia mallotivora strain BT-MARDI, a papaya dieback pathogen.</title>
        <authorList>
            <person name="Redzuan R."/>
            <person name="Abu Bakar N."/>
            <person name="Badrun R."/>
            <person name="Mohd Raih M.F."/>
            <person name="Rozano L."/>
            <person name="Mat Amin N."/>
        </authorList>
    </citation>
    <scope>NUCLEOTIDE SEQUENCE [LARGE SCALE GENOMIC DNA]</scope>
    <source>
        <strain evidence="1 2">BT-MARDI</strain>
    </source>
</reference>
<evidence type="ECO:0000313" key="2">
    <source>
        <dbReference type="Proteomes" id="UP000019918"/>
    </source>
</evidence>
<sequence>MAKRNRSTLKNYFRHGTMPSAEHFSDLIDSCVNHSDEGFIKPAETGLQLRALDQQHLLSFYQQNSPDTPLWQVGFAPQGSNLQIFANPSADITDENPAESEATQAVSLSMTPKGQVGINTATPQQTLDVNGTIASQARMGSVLTDTPIPADGEWHDITPDLEGCHMLEIVAGIGIRYSGRYALVHAIAINTCAPNKRWWQRGDKNPIHLTQAFFHSSADKIQLRWRQHNHRGTVRPYALQIRTTTPFGEGQTIRYHITQLWNDPFMQQCHSTATGNKVNDV</sequence>
<name>A0A014NMA3_9GAMM</name>
<proteinExistence type="predicted"/>
<keyword evidence="2" id="KW-1185">Reference proteome</keyword>
<dbReference type="PATRIC" id="fig|69222.5.peg.2988"/>
<comment type="caution">
    <text evidence="1">The sequence shown here is derived from an EMBL/GenBank/DDBJ whole genome shotgun (WGS) entry which is preliminary data.</text>
</comment>
<accession>A0A014NMA3</accession>
<gene>
    <name evidence="1" type="ORF">BG55_14550</name>
</gene>
<organism evidence="1 2">
    <name type="scientific">Erwinia mallotivora</name>
    <dbReference type="NCBI Taxonomy" id="69222"/>
    <lineage>
        <taxon>Bacteria</taxon>
        <taxon>Pseudomonadati</taxon>
        <taxon>Pseudomonadota</taxon>
        <taxon>Gammaproteobacteria</taxon>
        <taxon>Enterobacterales</taxon>
        <taxon>Erwiniaceae</taxon>
        <taxon>Erwinia</taxon>
    </lineage>
</organism>
<dbReference type="RefSeq" id="WP_052018852.1">
    <property type="nucleotide sequence ID" value="NZ_JFHN01000053.1"/>
</dbReference>
<protein>
    <submittedName>
        <fullName evidence="1">Uncharacterized protein</fullName>
    </submittedName>
</protein>